<reference evidence="6 7" key="1">
    <citation type="submission" date="2014-06" db="EMBL/GenBank/DDBJ databases">
        <title>Whole Genome Sequences of Three Symbiotic Endozoicomonas Bacteria.</title>
        <authorList>
            <person name="Neave M.J."/>
            <person name="Apprill A."/>
            <person name="Voolstra C.R."/>
        </authorList>
    </citation>
    <scope>NUCLEOTIDE SEQUENCE [LARGE SCALE GENOMIC DNA]</scope>
    <source>
        <strain evidence="6 7">DSM 22380</strain>
    </source>
</reference>
<dbReference type="PANTHER" id="PTHR39585">
    <property type="entry name" value="FAD ASSEMBLY FACTOR SDHE"/>
    <property type="match status" value="1"/>
</dbReference>
<evidence type="ECO:0000256" key="1">
    <source>
        <dbReference type="ARBA" id="ARBA00004496"/>
    </source>
</evidence>
<dbReference type="RefSeq" id="WP_026258354.1">
    <property type="nucleotide sequence ID" value="NZ_JOJP01000001.1"/>
</dbReference>
<dbReference type="STRING" id="305900.GV64_13315"/>
<protein>
    <recommendedName>
        <fullName evidence="3">FAD assembly factor SdhE</fullName>
    </recommendedName>
</protein>
<name>A0A081KBR1_9GAMM</name>
<comment type="similarity">
    <text evidence="2">Belongs to the SdhE FAD assembly factor family.</text>
</comment>
<keyword evidence="4" id="KW-0963">Cytoplasm</keyword>
<dbReference type="SUPFAM" id="SSF109910">
    <property type="entry name" value="YgfY-like"/>
    <property type="match status" value="1"/>
</dbReference>
<sequence>MLGENELKCLQWRSRRGMLELDVLLEPFTREALAGLSDTDQQTYVRLLECEDPDLFSWFMSGARPEDRALSRMIDMVLERGRYKGESL</sequence>
<dbReference type="InterPro" id="IPR005631">
    <property type="entry name" value="SDH"/>
</dbReference>
<dbReference type="EMBL" id="JOJP01000001">
    <property type="protein sequence ID" value="KEI71587.1"/>
    <property type="molecule type" value="Genomic_DNA"/>
</dbReference>
<evidence type="ECO:0000256" key="3">
    <source>
        <dbReference type="ARBA" id="ARBA00019418"/>
    </source>
</evidence>
<dbReference type="InterPro" id="IPR050531">
    <property type="entry name" value="SdhE_FAD_assembly_factor"/>
</dbReference>
<dbReference type="Proteomes" id="UP000027997">
    <property type="component" value="Unassembled WGS sequence"/>
</dbReference>
<comment type="subcellular location">
    <subcellularLocation>
        <location evidence="1">Cytoplasm</location>
    </subcellularLocation>
</comment>
<proteinExistence type="inferred from homology"/>
<evidence type="ECO:0000256" key="5">
    <source>
        <dbReference type="ARBA" id="ARBA00023186"/>
    </source>
</evidence>
<evidence type="ECO:0000256" key="4">
    <source>
        <dbReference type="ARBA" id="ARBA00022490"/>
    </source>
</evidence>
<accession>A0A081KBR1</accession>
<dbReference type="InterPro" id="IPR036714">
    <property type="entry name" value="SDH_sf"/>
</dbReference>
<comment type="caution">
    <text evidence="6">The sequence shown here is derived from an EMBL/GenBank/DDBJ whole genome shotgun (WGS) entry which is preliminary data.</text>
</comment>
<dbReference type="PANTHER" id="PTHR39585:SF1">
    <property type="entry name" value="FAD ASSEMBLY FACTOR SDHE"/>
    <property type="match status" value="1"/>
</dbReference>
<dbReference type="GO" id="GO:0005737">
    <property type="term" value="C:cytoplasm"/>
    <property type="evidence" value="ECO:0007669"/>
    <property type="project" value="UniProtKB-SubCell"/>
</dbReference>
<keyword evidence="7" id="KW-1185">Reference proteome</keyword>
<keyword evidence="5" id="KW-0143">Chaperone</keyword>
<dbReference type="AlphaFoldDB" id="A0A081KBR1"/>
<evidence type="ECO:0000313" key="6">
    <source>
        <dbReference type="EMBL" id="KEI71587.1"/>
    </source>
</evidence>
<dbReference type="GO" id="GO:0006105">
    <property type="term" value="P:succinate metabolic process"/>
    <property type="evidence" value="ECO:0007669"/>
    <property type="project" value="TreeGrafter"/>
</dbReference>
<dbReference type="Pfam" id="PF03937">
    <property type="entry name" value="Sdh5"/>
    <property type="match status" value="1"/>
</dbReference>
<dbReference type="eggNOG" id="COG2938">
    <property type="taxonomic scope" value="Bacteria"/>
</dbReference>
<evidence type="ECO:0000313" key="7">
    <source>
        <dbReference type="Proteomes" id="UP000027997"/>
    </source>
</evidence>
<evidence type="ECO:0000256" key="2">
    <source>
        <dbReference type="ARBA" id="ARBA00008571"/>
    </source>
</evidence>
<gene>
    <name evidence="6" type="ORF">GV64_13315</name>
</gene>
<dbReference type="Gene3D" id="1.10.150.250">
    <property type="entry name" value="Flavinator of succinate dehydrogenase"/>
    <property type="match status" value="1"/>
</dbReference>
<organism evidence="6 7">
    <name type="scientific">Endozoicomonas elysicola</name>
    <dbReference type="NCBI Taxonomy" id="305900"/>
    <lineage>
        <taxon>Bacteria</taxon>
        <taxon>Pseudomonadati</taxon>
        <taxon>Pseudomonadota</taxon>
        <taxon>Gammaproteobacteria</taxon>
        <taxon>Oceanospirillales</taxon>
        <taxon>Endozoicomonadaceae</taxon>
        <taxon>Endozoicomonas</taxon>
    </lineage>
</organism>